<dbReference type="CDD" id="cd05379">
    <property type="entry name" value="CAP_bacterial"/>
    <property type="match status" value="1"/>
</dbReference>
<evidence type="ECO:0000313" key="3">
    <source>
        <dbReference type="EMBL" id="MEQ3353985.1"/>
    </source>
</evidence>
<feature type="domain" description="SLH" evidence="2">
    <location>
        <begin position="20"/>
        <end position="83"/>
    </location>
</feature>
<dbReference type="Proteomes" id="UP001481872">
    <property type="component" value="Unassembled WGS sequence"/>
</dbReference>
<evidence type="ECO:0000313" key="4">
    <source>
        <dbReference type="Proteomes" id="UP001481872"/>
    </source>
</evidence>
<feature type="domain" description="SLH" evidence="2">
    <location>
        <begin position="85"/>
        <end position="154"/>
    </location>
</feature>
<evidence type="ECO:0000256" key="1">
    <source>
        <dbReference type="SAM" id="SignalP"/>
    </source>
</evidence>
<feature type="chain" id="PRO_5045728928" evidence="1">
    <location>
        <begin position="24"/>
        <end position="382"/>
    </location>
</feature>
<dbReference type="Gene3D" id="3.40.33.10">
    <property type="entry name" value="CAP"/>
    <property type="match status" value="1"/>
</dbReference>
<dbReference type="InterPro" id="IPR035940">
    <property type="entry name" value="CAP_sf"/>
</dbReference>
<feature type="signal peptide" evidence="1">
    <location>
        <begin position="1"/>
        <end position="23"/>
    </location>
</feature>
<protein>
    <submittedName>
        <fullName evidence="3">S-layer homology domain-containing protein</fullName>
    </submittedName>
</protein>
<sequence length="382" mass="42437">MKKKAFAALILTALLLLPRAGFAEEEPKKDPSPAEKIQTLCEAGLIVGDEKGDLALSRPITRAEFSKVLACALNLQEDAAALEKEASPFKDVAETHWAKGYIHALTFAQGDRPLPLIQGYKDGSFLPEKPVSGAEASKIAVILADKSLTAEEAASFGWPDSWIYRAMAFSLPVADCPYNAPATREAVFLTLYDILYTNPDYDTEIARFLYLTDGFNRRRTFDHVAFQEAFLNRLNDARRKNHLRPLVLDKSLEAGAYARAKELALYGNMRIEGERHVRPDKRPYYTAYDYLSHKKPAYFIGENLIQYPLPKTGAGGGAVLLTDPEVLAEECFKAWEKSPGHRDNMLSPMYRKMNIQVYTGPTIRDEDSPSGGILVGALGLSR</sequence>
<comment type="caution">
    <text evidence="3">The sequence shown here is derived from an EMBL/GenBank/DDBJ whole genome shotgun (WGS) entry which is preliminary data.</text>
</comment>
<gene>
    <name evidence="3" type="ORF">AAA081_06735</name>
</gene>
<keyword evidence="1" id="KW-0732">Signal</keyword>
<keyword evidence="4" id="KW-1185">Reference proteome</keyword>
<dbReference type="RefSeq" id="WP_349054282.1">
    <property type="nucleotide sequence ID" value="NZ_JBBNPS010000019.1"/>
</dbReference>
<evidence type="ECO:0000259" key="2">
    <source>
        <dbReference type="PROSITE" id="PS51272"/>
    </source>
</evidence>
<accession>A0ABV1J719</accession>
<dbReference type="PROSITE" id="PS51272">
    <property type="entry name" value="SLH"/>
    <property type="match status" value="2"/>
</dbReference>
<dbReference type="Pfam" id="PF00395">
    <property type="entry name" value="SLH"/>
    <property type="match status" value="1"/>
</dbReference>
<proteinExistence type="predicted"/>
<dbReference type="SUPFAM" id="SSF55797">
    <property type="entry name" value="PR-1-like"/>
    <property type="match status" value="1"/>
</dbReference>
<reference evidence="3 4" key="1">
    <citation type="submission" date="2024-04" db="EMBL/GenBank/DDBJ databases">
        <title>Human intestinal bacterial collection.</title>
        <authorList>
            <person name="Pauvert C."/>
            <person name="Hitch T.C.A."/>
            <person name="Clavel T."/>
        </authorList>
    </citation>
    <scope>NUCLEOTIDE SEQUENCE [LARGE SCALE GENOMIC DNA]</scope>
    <source>
        <strain evidence="3 4">CLA-SR-H026</strain>
    </source>
</reference>
<name>A0ABV1J719_9FIRM</name>
<dbReference type="InterPro" id="IPR001119">
    <property type="entry name" value="SLH_dom"/>
</dbReference>
<dbReference type="EMBL" id="JBBNPS010000019">
    <property type="protein sequence ID" value="MEQ3353985.1"/>
    <property type="molecule type" value="Genomic_DNA"/>
</dbReference>
<dbReference type="InterPro" id="IPR014044">
    <property type="entry name" value="CAP_dom"/>
</dbReference>
<organism evidence="3 4">
    <name type="scientific">Aedoeadaptatus acetigenes</name>
    <dbReference type="NCBI Taxonomy" id="2981723"/>
    <lineage>
        <taxon>Bacteria</taxon>
        <taxon>Bacillati</taxon>
        <taxon>Bacillota</taxon>
        <taxon>Tissierellia</taxon>
        <taxon>Tissierellales</taxon>
        <taxon>Peptoniphilaceae</taxon>
        <taxon>Aedoeadaptatus</taxon>
    </lineage>
</organism>
<dbReference type="Pfam" id="PF00188">
    <property type="entry name" value="CAP"/>
    <property type="match status" value="1"/>
</dbReference>